<dbReference type="Proteomes" id="UP000007721">
    <property type="component" value="Chromosome"/>
</dbReference>
<dbReference type="OrthoDB" id="5480963at2"/>
<dbReference type="HOGENOM" id="CLU_1127792_0_0_7"/>
<protein>
    <recommendedName>
        <fullName evidence="2">Right handed beta helix domain-containing protein</fullName>
    </recommendedName>
</protein>
<dbReference type="RefSeq" id="WP_012646230.1">
    <property type="nucleotide sequence ID" value="NC_011979.1"/>
</dbReference>
<dbReference type="EMBL" id="CP001390">
    <property type="protein sequence ID" value="ACM19501.1"/>
    <property type="molecule type" value="Genomic_DNA"/>
</dbReference>
<accession>B9M391</accession>
<dbReference type="InterPro" id="IPR011050">
    <property type="entry name" value="Pectin_lyase_fold/virulence"/>
</dbReference>
<evidence type="ECO:0000313" key="4">
    <source>
        <dbReference type="Proteomes" id="UP000007721"/>
    </source>
</evidence>
<evidence type="ECO:0000256" key="1">
    <source>
        <dbReference type="SAM" id="SignalP"/>
    </source>
</evidence>
<dbReference type="InterPro" id="IPR006626">
    <property type="entry name" value="PbH1"/>
</dbReference>
<dbReference type="SUPFAM" id="SSF51126">
    <property type="entry name" value="Pectin lyase-like"/>
    <property type="match status" value="1"/>
</dbReference>
<proteinExistence type="predicted"/>
<dbReference type="STRING" id="316067.Geob_1141"/>
<dbReference type="eggNOG" id="COG3420">
    <property type="taxonomic scope" value="Bacteria"/>
</dbReference>
<gene>
    <name evidence="3" type="ordered locus">Geob_1141</name>
</gene>
<name>B9M391_GEODF</name>
<dbReference type="KEGG" id="geo:Geob_1141"/>
<dbReference type="SMART" id="SM00710">
    <property type="entry name" value="PbH1"/>
    <property type="match status" value="5"/>
</dbReference>
<dbReference type="InterPro" id="IPR022441">
    <property type="entry name" value="Para_beta_helix_rpt-2"/>
</dbReference>
<dbReference type="NCBIfam" id="TIGR03804">
    <property type="entry name" value="para_beta_helix"/>
    <property type="match status" value="1"/>
</dbReference>
<reference evidence="3 4" key="1">
    <citation type="submission" date="2009-01" db="EMBL/GenBank/DDBJ databases">
        <title>Complete sequence of Geobacter sp. FRC-32.</title>
        <authorList>
            <consortium name="US DOE Joint Genome Institute"/>
            <person name="Lucas S."/>
            <person name="Copeland A."/>
            <person name="Lapidus A."/>
            <person name="Glavina del Rio T."/>
            <person name="Dalin E."/>
            <person name="Tice H."/>
            <person name="Bruce D."/>
            <person name="Goodwin L."/>
            <person name="Pitluck S."/>
            <person name="Saunders E."/>
            <person name="Brettin T."/>
            <person name="Detter J.C."/>
            <person name="Han C."/>
            <person name="Larimer F."/>
            <person name="Land M."/>
            <person name="Hauser L."/>
            <person name="Kyrpides N."/>
            <person name="Ovchinnikova G."/>
            <person name="Kostka J."/>
            <person name="Richardson P."/>
        </authorList>
    </citation>
    <scope>NUCLEOTIDE SEQUENCE [LARGE SCALE GENOMIC DNA]</scope>
    <source>
        <strain evidence="4">DSM 22248 / JCM 15807 / FRC-32</strain>
    </source>
</reference>
<evidence type="ECO:0000313" key="3">
    <source>
        <dbReference type="EMBL" id="ACM19501.1"/>
    </source>
</evidence>
<feature type="signal peptide" evidence="1">
    <location>
        <begin position="1"/>
        <end position="26"/>
    </location>
</feature>
<dbReference type="AlphaFoldDB" id="B9M391"/>
<feature type="domain" description="Right handed beta helix" evidence="2">
    <location>
        <begin position="49"/>
        <end position="183"/>
    </location>
</feature>
<feature type="chain" id="PRO_5002888706" description="Right handed beta helix domain-containing protein" evidence="1">
    <location>
        <begin position="27"/>
        <end position="246"/>
    </location>
</feature>
<dbReference type="InterPro" id="IPR012334">
    <property type="entry name" value="Pectin_lyas_fold"/>
</dbReference>
<evidence type="ECO:0000259" key="2">
    <source>
        <dbReference type="Pfam" id="PF13229"/>
    </source>
</evidence>
<keyword evidence="1" id="KW-0732">Signal</keyword>
<organism evidence="3 4">
    <name type="scientific">Geotalea daltonii (strain DSM 22248 / JCM 15807 / FRC-32)</name>
    <name type="common">Geobacter daltonii</name>
    <dbReference type="NCBI Taxonomy" id="316067"/>
    <lineage>
        <taxon>Bacteria</taxon>
        <taxon>Pseudomonadati</taxon>
        <taxon>Thermodesulfobacteriota</taxon>
        <taxon>Desulfuromonadia</taxon>
        <taxon>Geobacterales</taxon>
        <taxon>Geobacteraceae</taxon>
        <taxon>Geotalea</taxon>
    </lineage>
</organism>
<dbReference type="Gene3D" id="2.160.20.10">
    <property type="entry name" value="Single-stranded right-handed beta-helix, Pectin lyase-like"/>
    <property type="match status" value="1"/>
</dbReference>
<keyword evidence="4" id="KW-1185">Reference proteome</keyword>
<sequence>MRRTSWAKFSLLLTGAILLLPLQGFAATQISVLPFTISQPGSYVVSQNLTSSGDGISVQASNVAIDLNGFTLSGSGSGNGVVVTSGSNIQISNGTITGFTSGVEVSEWNNNVRVASVNAIGNSLWGIHLFGTNNQVKGCTVTGSSYIGIRVGSGSRVEDNNLFNNGHGIIATDGNTTIAGNTVTSSLYNGITNGVACLVKNNTVTYSASYGIATNAGSLYDGNVTYGNLVNITGCSNCSFGLNAQN</sequence>
<dbReference type="Pfam" id="PF13229">
    <property type="entry name" value="Beta_helix"/>
    <property type="match status" value="1"/>
</dbReference>
<dbReference type="InterPro" id="IPR039448">
    <property type="entry name" value="Beta_helix"/>
</dbReference>